<dbReference type="RefSeq" id="WP_144236957.1">
    <property type="nucleotide sequence ID" value="NZ_VJWA01000001.1"/>
</dbReference>
<reference evidence="3 4" key="1">
    <citation type="submission" date="2019-07" db="EMBL/GenBank/DDBJ databases">
        <title>Novel species isolated from glacier.</title>
        <authorList>
            <person name="Liu Q."/>
            <person name="Xin Y.-H."/>
        </authorList>
    </citation>
    <scope>NUCLEOTIDE SEQUENCE [LARGE SCALE GENOMIC DNA]</scope>
    <source>
        <strain evidence="3 4">LB1R16</strain>
    </source>
</reference>
<comment type="caution">
    <text evidence="3">The sequence shown here is derived from an EMBL/GenBank/DDBJ whole genome shotgun (WGS) entry which is preliminary data.</text>
</comment>
<dbReference type="NCBIfam" id="NF035944">
    <property type="entry name" value="PEPxxWA-CTERM"/>
    <property type="match status" value="1"/>
</dbReference>
<sequence length="240" mass="23677">MKLLSTLALAAGFAVAAPAAAVTTFATFTATSLFPSVEFTGAANGAGTLSSTAQPVTFRFLDAVGGTPTDFDAIFNLLATTAGGSVTSGIGFAPVIGGSFSFTSASAVTFGGATGTNFLTGTFSGSAVTAQIDGTTANYGVAQPPAFVTFTSDFLDFSQSTARDLAFAITGINPTVSAGSFDGGVGSFAGTITGSFSADQFAGGGLPVVPEPATWALMIGGFGMVGTAMRRRKSLPTVTA</sequence>
<dbReference type="EMBL" id="VJWA01000001">
    <property type="protein sequence ID" value="TRW18264.1"/>
    <property type="molecule type" value="Genomic_DNA"/>
</dbReference>
<dbReference type="AlphaFoldDB" id="A0A552UJA1"/>
<evidence type="ECO:0000313" key="4">
    <source>
        <dbReference type="Proteomes" id="UP000317894"/>
    </source>
</evidence>
<evidence type="ECO:0000256" key="1">
    <source>
        <dbReference type="SAM" id="SignalP"/>
    </source>
</evidence>
<dbReference type="NCBIfam" id="TIGR02595">
    <property type="entry name" value="PEP_CTERM"/>
    <property type="match status" value="1"/>
</dbReference>
<keyword evidence="4" id="KW-1185">Reference proteome</keyword>
<feature type="domain" description="Ice-binding protein C-terminal" evidence="2">
    <location>
        <begin position="209"/>
        <end position="232"/>
    </location>
</feature>
<feature type="chain" id="PRO_5022053922" evidence="1">
    <location>
        <begin position="22"/>
        <end position="240"/>
    </location>
</feature>
<gene>
    <name evidence="3" type="ORF">FMM06_09265</name>
</gene>
<dbReference type="OrthoDB" id="7571274at2"/>
<evidence type="ECO:0000313" key="3">
    <source>
        <dbReference type="EMBL" id="TRW18264.1"/>
    </source>
</evidence>
<name>A0A552UJA1_9SPHN</name>
<proteinExistence type="predicted"/>
<evidence type="ECO:0000259" key="2">
    <source>
        <dbReference type="Pfam" id="PF07589"/>
    </source>
</evidence>
<organism evidence="3 4">
    <name type="scientific">Glacieibacterium frigidum</name>
    <dbReference type="NCBI Taxonomy" id="2593303"/>
    <lineage>
        <taxon>Bacteria</taxon>
        <taxon>Pseudomonadati</taxon>
        <taxon>Pseudomonadota</taxon>
        <taxon>Alphaproteobacteria</taxon>
        <taxon>Sphingomonadales</taxon>
        <taxon>Sphingosinicellaceae</taxon>
        <taxon>Glacieibacterium</taxon>
    </lineage>
</organism>
<dbReference type="Proteomes" id="UP000317894">
    <property type="component" value="Unassembled WGS sequence"/>
</dbReference>
<accession>A0A552UJA1</accession>
<dbReference type="Pfam" id="PF07589">
    <property type="entry name" value="PEP-CTERM"/>
    <property type="match status" value="1"/>
</dbReference>
<keyword evidence="1" id="KW-0732">Signal</keyword>
<dbReference type="InterPro" id="IPR013424">
    <property type="entry name" value="Ice-binding_C"/>
</dbReference>
<protein>
    <submittedName>
        <fullName evidence="3">PEP-CTERM sorting domain-containing protein</fullName>
    </submittedName>
</protein>
<feature type="signal peptide" evidence="1">
    <location>
        <begin position="1"/>
        <end position="21"/>
    </location>
</feature>